<proteinExistence type="predicted"/>
<reference evidence="3 4" key="1">
    <citation type="submission" date="2024-04" db="EMBL/GenBank/DDBJ databases">
        <authorList>
            <consortium name="Genoscope - CEA"/>
            <person name="William W."/>
        </authorList>
    </citation>
    <scope>NUCLEOTIDE SEQUENCE [LARGE SCALE GENOMIC DNA]</scope>
</reference>
<evidence type="ECO:0000256" key="2">
    <source>
        <dbReference type="SAM" id="Phobius"/>
    </source>
</evidence>
<dbReference type="AlphaFoldDB" id="A0AAV2I351"/>
<dbReference type="GO" id="GO:0016012">
    <property type="term" value="C:sarcoglycan complex"/>
    <property type="evidence" value="ECO:0007669"/>
    <property type="project" value="InterPro"/>
</dbReference>
<feature type="transmembrane region" description="Helical" evidence="2">
    <location>
        <begin position="29"/>
        <end position="51"/>
    </location>
</feature>
<comment type="caution">
    <text evidence="3">The sequence shown here is derived from an EMBL/GenBank/DDBJ whole genome shotgun (WGS) entry which is preliminary data.</text>
</comment>
<evidence type="ECO:0000313" key="3">
    <source>
        <dbReference type="EMBL" id="CAL1539606.1"/>
    </source>
</evidence>
<accession>A0AAV2I351</accession>
<feature type="region of interest" description="Disordered" evidence="1">
    <location>
        <begin position="162"/>
        <end position="188"/>
    </location>
</feature>
<keyword evidence="2" id="KW-1133">Transmembrane helix</keyword>
<keyword evidence="4" id="KW-1185">Reference proteome</keyword>
<evidence type="ECO:0000256" key="1">
    <source>
        <dbReference type="SAM" id="MobiDB-lite"/>
    </source>
</evidence>
<gene>
    <name evidence="3" type="ORF">GSLYS_00013339001</name>
</gene>
<dbReference type="EMBL" id="CAXITT010000345">
    <property type="protein sequence ID" value="CAL1539606.1"/>
    <property type="molecule type" value="Genomic_DNA"/>
</dbReference>
<organism evidence="3 4">
    <name type="scientific">Lymnaea stagnalis</name>
    <name type="common">Great pond snail</name>
    <name type="synonym">Helix stagnalis</name>
    <dbReference type="NCBI Taxonomy" id="6523"/>
    <lineage>
        <taxon>Eukaryota</taxon>
        <taxon>Metazoa</taxon>
        <taxon>Spiralia</taxon>
        <taxon>Lophotrochozoa</taxon>
        <taxon>Mollusca</taxon>
        <taxon>Gastropoda</taxon>
        <taxon>Heterobranchia</taxon>
        <taxon>Euthyneura</taxon>
        <taxon>Panpulmonata</taxon>
        <taxon>Hygrophila</taxon>
        <taxon>Lymnaeoidea</taxon>
        <taxon>Lymnaeidae</taxon>
        <taxon>Lymnaea</taxon>
    </lineage>
</organism>
<name>A0AAV2I351_LYMST</name>
<sequence>MATDYDVFGLYNPPTGCGDNRCSTSFMEFIYCVVVPAVIVLALLALLAVIMCCNSKSCKCKKKASQNSQTNDIQLEDYNSIRRASTNLRQMSHNRETPLMGSRAGSMTLDRTSRRVNKGRDSCYSAPGTLQRQIRNRQYDQLATGPPPPYAYDNDNAMALQQRRSHLSEIDSPSPPPPPAYSMHPEDDFLGSEYFQSSLHASVRYDDSPGFSSSGTQPLLLQRKTES</sequence>
<evidence type="ECO:0000313" key="4">
    <source>
        <dbReference type="Proteomes" id="UP001497497"/>
    </source>
</evidence>
<dbReference type="PANTHER" id="PTHR10132">
    <property type="entry name" value="ALPHA-/EPSILON-SARCOGLYCAN FAMILY MEMBER"/>
    <property type="match status" value="1"/>
</dbReference>
<dbReference type="PANTHER" id="PTHR10132:SF14">
    <property type="entry name" value="SARCOGLYCAN ALPHA, ISOFORM C"/>
    <property type="match status" value="1"/>
</dbReference>
<feature type="compositionally biased region" description="Polar residues" evidence="1">
    <location>
        <begin position="210"/>
        <end position="219"/>
    </location>
</feature>
<keyword evidence="2" id="KW-0812">Transmembrane</keyword>
<keyword evidence="2" id="KW-0472">Membrane</keyword>
<feature type="region of interest" description="Disordered" evidence="1">
    <location>
        <begin position="97"/>
        <end position="129"/>
    </location>
</feature>
<feature type="region of interest" description="Disordered" evidence="1">
    <location>
        <begin position="201"/>
        <end position="227"/>
    </location>
</feature>
<dbReference type="Proteomes" id="UP001497497">
    <property type="component" value="Unassembled WGS sequence"/>
</dbReference>
<dbReference type="InterPro" id="IPR008908">
    <property type="entry name" value="Sarcoglycan_alpha/epsilon"/>
</dbReference>
<protein>
    <submittedName>
        <fullName evidence="3">Uncharacterized protein</fullName>
    </submittedName>
</protein>